<organism evidence="1 2">
    <name type="scientific">Candidatus Roizmanbacteria bacterium CG22_combo_CG10-13_8_21_14_all_34_12</name>
    <dbReference type="NCBI Taxonomy" id="1974860"/>
    <lineage>
        <taxon>Bacteria</taxon>
        <taxon>Candidatus Roizmaniibacteriota</taxon>
    </lineage>
</organism>
<comment type="caution">
    <text evidence="1">The sequence shown here is derived from an EMBL/GenBank/DDBJ whole genome shotgun (WGS) entry which is preliminary data.</text>
</comment>
<dbReference type="EMBL" id="PCTC01000013">
    <property type="protein sequence ID" value="PIP63785.1"/>
    <property type="molecule type" value="Genomic_DNA"/>
</dbReference>
<proteinExistence type="predicted"/>
<protein>
    <submittedName>
        <fullName evidence="1">Uncharacterized protein</fullName>
    </submittedName>
</protein>
<sequence>MVLEKEIFPVDKIAMFFERVVLTQSALILNSDPLIEISPVAIKTTFEVVILLLVNVKAPL</sequence>
<evidence type="ECO:0000313" key="1">
    <source>
        <dbReference type="EMBL" id="PIP63785.1"/>
    </source>
</evidence>
<evidence type="ECO:0000313" key="2">
    <source>
        <dbReference type="Proteomes" id="UP000229699"/>
    </source>
</evidence>
<name>A0A2H0C1G4_9BACT</name>
<accession>A0A2H0C1G4</accession>
<reference evidence="1 2" key="1">
    <citation type="submission" date="2017-09" db="EMBL/GenBank/DDBJ databases">
        <title>Depth-based differentiation of microbial function through sediment-hosted aquifers and enrichment of novel symbionts in the deep terrestrial subsurface.</title>
        <authorList>
            <person name="Probst A.J."/>
            <person name="Ladd B."/>
            <person name="Jarett J.K."/>
            <person name="Geller-Mcgrath D.E."/>
            <person name="Sieber C.M."/>
            <person name="Emerson J.B."/>
            <person name="Anantharaman K."/>
            <person name="Thomas B.C."/>
            <person name="Malmstrom R."/>
            <person name="Stieglmeier M."/>
            <person name="Klingl A."/>
            <person name="Woyke T."/>
            <person name="Ryan C.M."/>
            <person name="Banfield J.F."/>
        </authorList>
    </citation>
    <scope>NUCLEOTIDE SEQUENCE [LARGE SCALE GENOMIC DNA]</scope>
    <source>
        <strain evidence="1">CG22_combo_CG10-13_8_21_14_all_34_12</strain>
    </source>
</reference>
<gene>
    <name evidence="1" type="ORF">COW97_00630</name>
</gene>
<dbReference type="Proteomes" id="UP000229699">
    <property type="component" value="Unassembled WGS sequence"/>
</dbReference>
<dbReference type="AlphaFoldDB" id="A0A2H0C1G4"/>